<reference evidence="3 4" key="1">
    <citation type="submission" date="2017-02" db="EMBL/GenBank/DDBJ databases">
        <title>Prevalence of linear plasmids in Cutibacterium acnes isolates obtained from cancerous prostatic tissue.</title>
        <authorList>
            <person name="Davidsson S."/>
            <person name="Bruggemann H."/>
        </authorList>
    </citation>
    <scope>NUCLEOTIDE SEQUENCE [LARGE SCALE GENOMIC DNA]</scope>
    <source>
        <strain evidence="3 4">11-78</strain>
    </source>
</reference>
<proteinExistence type="predicted"/>
<feature type="compositionally biased region" description="Basic and acidic residues" evidence="1">
    <location>
        <begin position="46"/>
        <end position="62"/>
    </location>
</feature>
<dbReference type="Proteomes" id="UP000256621">
    <property type="component" value="Chromosome"/>
</dbReference>
<evidence type="ECO:0000313" key="5">
    <source>
        <dbReference type="Proteomes" id="UP000256621"/>
    </source>
</evidence>
<feature type="region of interest" description="Disordered" evidence="1">
    <location>
        <begin position="1"/>
        <end position="64"/>
    </location>
</feature>
<evidence type="ECO:0000313" key="2">
    <source>
        <dbReference type="EMBL" id="AXM05924.1"/>
    </source>
</evidence>
<dbReference type="AlphaFoldDB" id="A0A2B7ISX7"/>
<reference evidence="2 5" key="2">
    <citation type="submission" date="2018-08" db="EMBL/GenBank/DDBJ databases">
        <title>Genome sequencing of Cutibacterium acnes KCOM 1315.</title>
        <authorList>
            <person name="Kook J.-K."/>
            <person name="Park S.-N."/>
            <person name="Lim Y.K."/>
        </authorList>
    </citation>
    <scope>NUCLEOTIDE SEQUENCE [LARGE SCALE GENOMIC DNA]</scope>
    <source>
        <strain evidence="2 5">KCOM 1315</strain>
    </source>
</reference>
<accession>A0A2B7ISX7</accession>
<dbReference type="EMBL" id="CP031442">
    <property type="protein sequence ID" value="AXM05924.1"/>
    <property type="molecule type" value="Genomic_DNA"/>
</dbReference>
<dbReference type="Proteomes" id="UP000226191">
    <property type="component" value="Unassembled WGS sequence"/>
</dbReference>
<name>A0A2B7ISX7_CUTAC</name>
<sequence>MGAVSSGLPSESTIGRAADTTGTERFAEQGPPAVVWRSRPSNAEDMVPRDKTVTPGSRDDRQWGFAHVQRATSLL</sequence>
<protein>
    <submittedName>
        <fullName evidence="3">Uncharacterized protein</fullName>
    </submittedName>
</protein>
<evidence type="ECO:0000256" key="1">
    <source>
        <dbReference type="SAM" id="MobiDB-lite"/>
    </source>
</evidence>
<organism evidence="3 4">
    <name type="scientific">Cutibacterium acnes</name>
    <name type="common">Propionibacterium acnes</name>
    <dbReference type="NCBI Taxonomy" id="1747"/>
    <lineage>
        <taxon>Bacteria</taxon>
        <taxon>Bacillati</taxon>
        <taxon>Actinomycetota</taxon>
        <taxon>Actinomycetes</taxon>
        <taxon>Propionibacteriales</taxon>
        <taxon>Propionibacteriaceae</taxon>
        <taxon>Cutibacterium</taxon>
    </lineage>
</organism>
<dbReference type="EMBL" id="MVCE01000001">
    <property type="protein sequence ID" value="PGF36713.1"/>
    <property type="molecule type" value="Genomic_DNA"/>
</dbReference>
<evidence type="ECO:0000313" key="4">
    <source>
        <dbReference type="Proteomes" id="UP000226191"/>
    </source>
</evidence>
<gene>
    <name evidence="3" type="ORF">B1B09_03650</name>
    <name evidence="2" type="ORF">DXN06_01215</name>
</gene>
<evidence type="ECO:0000313" key="3">
    <source>
        <dbReference type="EMBL" id="PGF36713.1"/>
    </source>
</evidence>